<organism evidence="2">
    <name type="scientific">marine sediment metagenome</name>
    <dbReference type="NCBI Taxonomy" id="412755"/>
    <lineage>
        <taxon>unclassified sequences</taxon>
        <taxon>metagenomes</taxon>
        <taxon>ecological metagenomes</taxon>
    </lineage>
</organism>
<proteinExistence type="predicted"/>
<dbReference type="InterPro" id="IPR018520">
    <property type="entry name" value="UPP_synth-like_CS"/>
</dbReference>
<evidence type="ECO:0000313" key="2">
    <source>
        <dbReference type="EMBL" id="GAG29349.1"/>
    </source>
</evidence>
<dbReference type="PANTHER" id="PTHR10291">
    <property type="entry name" value="DEHYDRODOLICHYL DIPHOSPHATE SYNTHASE FAMILY MEMBER"/>
    <property type="match status" value="1"/>
</dbReference>
<feature type="non-terminal residue" evidence="2">
    <location>
        <position position="1"/>
    </location>
</feature>
<dbReference type="Pfam" id="PF01255">
    <property type="entry name" value="Prenyltransf"/>
    <property type="match status" value="1"/>
</dbReference>
<sequence>TLYTFSVKNFGRAKREVDFIMDLFLKEFNRMKDDPKLKDAKVNFIGRLYMFPDKVQEAMKKLMEKTKDNKKHIINFAMGYGGRQEIVDAARDISRKVRDGELKLEEISEETFGNSMYMNNDVDLMIRTSGEHRTSDFLPWQAHYAEWIFLEKHWPELEKQDLVKCIEEYSNRKRRFGK</sequence>
<reference evidence="2" key="1">
    <citation type="journal article" date="2014" name="Front. Microbiol.">
        <title>High frequency of phylogenetically diverse reductive dehalogenase-homologous genes in deep subseafloor sedimentary metagenomes.</title>
        <authorList>
            <person name="Kawai M."/>
            <person name="Futagami T."/>
            <person name="Toyoda A."/>
            <person name="Takaki Y."/>
            <person name="Nishi S."/>
            <person name="Hori S."/>
            <person name="Arai W."/>
            <person name="Tsubouchi T."/>
            <person name="Morono Y."/>
            <person name="Uchiyama I."/>
            <person name="Ito T."/>
            <person name="Fujiyama A."/>
            <person name="Inagaki F."/>
            <person name="Takami H."/>
        </authorList>
    </citation>
    <scope>NUCLEOTIDE SEQUENCE</scope>
    <source>
        <strain evidence="2">Expedition CK06-06</strain>
    </source>
</reference>
<keyword evidence="1" id="KW-0808">Transferase</keyword>
<dbReference type="AlphaFoldDB" id="X0WEC1"/>
<evidence type="ECO:0008006" key="3">
    <source>
        <dbReference type="Google" id="ProtNLM"/>
    </source>
</evidence>
<dbReference type="EMBL" id="BARS01046410">
    <property type="protein sequence ID" value="GAG29349.1"/>
    <property type="molecule type" value="Genomic_DNA"/>
</dbReference>
<dbReference type="GO" id="GO:0045547">
    <property type="term" value="F:ditrans,polycis-polyprenyl diphosphate synthase [(2E,6E)-farnesyl diphosphate specific] activity"/>
    <property type="evidence" value="ECO:0007669"/>
    <property type="project" value="TreeGrafter"/>
</dbReference>
<evidence type="ECO:0000256" key="1">
    <source>
        <dbReference type="ARBA" id="ARBA00022679"/>
    </source>
</evidence>
<name>X0WEC1_9ZZZZ</name>
<comment type="caution">
    <text evidence="2">The sequence shown here is derived from an EMBL/GenBank/DDBJ whole genome shotgun (WGS) entry which is preliminary data.</text>
</comment>
<protein>
    <recommendedName>
        <fullName evidence="3">Di-trans,poly-cis-decaprenylcistransferase</fullName>
    </recommendedName>
</protein>
<dbReference type="PANTHER" id="PTHR10291:SF43">
    <property type="entry name" value="DEHYDRODOLICHYL DIPHOSPHATE SYNTHASE COMPLEX SUBUNIT DHDDS"/>
    <property type="match status" value="1"/>
</dbReference>
<dbReference type="NCBIfam" id="TIGR00055">
    <property type="entry name" value="uppS"/>
    <property type="match status" value="1"/>
</dbReference>
<dbReference type="InterPro" id="IPR001441">
    <property type="entry name" value="UPP_synth-like"/>
</dbReference>
<dbReference type="Gene3D" id="3.40.1180.10">
    <property type="entry name" value="Decaprenyl diphosphate synthase-like"/>
    <property type="match status" value="1"/>
</dbReference>
<dbReference type="SUPFAM" id="SSF64005">
    <property type="entry name" value="Undecaprenyl diphosphate synthase"/>
    <property type="match status" value="1"/>
</dbReference>
<gene>
    <name evidence="2" type="ORF">S01H1_69864</name>
</gene>
<dbReference type="GO" id="GO:0016094">
    <property type="term" value="P:polyprenol biosynthetic process"/>
    <property type="evidence" value="ECO:0007669"/>
    <property type="project" value="TreeGrafter"/>
</dbReference>
<dbReference type="InterPro" id="IPR036424">
    <property type="entry name" value="UPP_synth-like_sf"/>
</dbReference>
<accession>X0WEC1</accession>
<dbReference type="PROSITE" id="PS01066">
    <property type="entry name" value="UPP_SYNTHASE"/>
    <property type="match status" value="1"/>
</dbReference>
<dbReference type="CDD" id="cd00475">
    <property type="entry name" value="Cis_IPPS"/>
    <property type="match status" value="1"/>
</dbReference>